<keyword evidence="8 10" id="KW-0482">Metalloprotease</keyword>
<dbReference type="PANTHER" id="PTHR43221">
    <property type="entry name" value="PROTEASE HTPX"/>
    <property type="match status" value="1"/>
</dbReference>
<evidence type="ECO:0000256" key="8">
    <source>
        <dbReference type="ARBA" id="ARBA00023049"/>
    </source>
</evidence>
<accession>A0A923E9N8</accession>
<dbReference type="EMBL" id="JAAZWO010000008">
    <property type="protein sequence ID" value="MBC2397792.1"/>
    <property type="molecule type" value="Genomic_DNA"/>
</dbReference>
<evidence type="ECO:0000256" key="5">
    <source>
        <dbReference type="ARBA" id="ARBA00022801"/>
    </source>
</evidence>
<evidence type="ECO:0000256" key="3">
    <source>
        <dbReference type="ARBA" id="ARBA00022692"/>
    </source>
</evidence>
<keyword evidence="6 10" id="KW-0862">Zinc</keyword>
<keyword evidence="1" id="KW-1003">Cell membrane</keyword>
<gene>
    <name evidence="13" type="ORF">HGG79_08400</name>
</gene>
<dbReference type="InterPro" id="IPR001915">
    <property type="entry name" value="Peptidase_M48"/>
</dbReference>
<keyword evidence="4" id="KW-0479">Metal-binding</keyword>
<dbReference type="Proteomes" id="UP000563151">
    <property type="component" value="Unassembled WGS sequence"/>
</dbReference>
<evidence type="ECO:0000256" key="11">
    <source>
        <dbReference type="SAM" id="Phobius"/>
    </source>
</evidence>
<dbReference type="GO" id="GO:0046872">
    <property type="term" value="F:metal ion binding"/>
    <property type="evidence" value="ECO:0007669"/>
    <property type="project" value="UniProtKB-KW"/>
</dbReference>
<comment type="cofactor">
    <cofactor evidence="10">
        <name>Zn(2+)</name>
        <dbReference type="ChEBI" id="CHEBI:29105"/>
    </cofactor>
    <text evidence="10">Binds 1 zinc ion per subunit.</text>
</comment>
<feature type="domain" description="Peptidase M48" evidence="12">
    <location>
        <begin position="5"/>
        <end position="64"/>
    </location>
</feature>
<proteinExistence type="inferred from homology"/>
<evidence type="ECO:0000256" key="4">
    <source>
        <dbReference type="ARBA" id="ARBA00022723"/>
    </source>
</evidence>
<dbReference type="AlphaFoldDB" id="A0A923E9N8"/>
<keyword evidence="5 10" id="KW-0378">Hydrolase</keyword>
<dbReference type="Gene3D" id="3.30.2010.10">
    <property type="entry name" value="Metalloproteases ('zincins'), catalytic domain"/>
    <property type="match status" value="1"/>
</dbReference>
<evidence type="ECO:0000256" key="9">
    <source>
        <dbReference type="ARBA" id="ARBA00023136"/>
    </source>
</evidence>
<name>A0A923E9N8_CLOTT</name>
<comment type="similarity">
    <text evidence="10">Belongs to the peptidase M48 family.</text>
</comment>
<evidence type="ECO:0000256" key="6">
    <source>
        <dbReference type="ARBA" id="ARBA00022833"/>
    </source>
</evidence>
<dbReference type="Pfam" id="PF01435">
    <property type="entry name" value="Peptidase_M48"/>
    <property type="match status" value="1"/>
</dbReference>
<evidence type="ECO:0000313" key="13">
    <source>
        <dbReference type="EMBL" id="MBC2397792.1"/>
    </source>
</evidence>
<evidence type="ECO:0000259" key="12">
    <source>
        <dbReference type="Pfam" id="PF01435"/>
    </source>
</evidence>
<dbReference type="GO" id="GO:0006508">
    <property type="term" value="P:proteolysis"/>
    <property type="evidence" value="ECO:0007669"/>
    <property type="project" value="UniProtKB-KW"/>
</dbReference>
<keyword evidence="9 11" id="KW-0472">Membrane</keyword>
<reference evidence="13 14" key="1">
    <citation type="submission" date="2020-04" db="EMBL/GenBank/DDBJ databases">
        <title>Genomic insights into acetone-butanol-ethanol (ABE) fermentation by sequencing solventogenic clostridia strains.</title>
        <authorList>
            <person name="Brown S."/>
        </authorList>
    </citation>
    <scope>NUCLEOTIDE SEQUENCE [LARGE SCALE GENOMIC DNA]</scope>
    <source>
        <strain evidence="13 14">DJ011</strain>
    </source>
</reference>
<dbReference type="GO" id="GO:0004222">
    <property type="term" value="F:metalloendopeptidase activity"/>
    <property type="evidence" value="ECO:0007669"/>
    <property type="project" value="InterPro"/>
</dbReference>
<dbReference type="RefSeq" id="WP_085058961.1">
    <property type="nucleotide sequence ID" value="NZ_JAAZWO010000008.1"/>
</dbReference>
<evidence type="ECO:0000256" key="1">
    <source>
        <dbReference type="ARBA" id="ARBA00022475"/>
    </source>
</evidence>
<organism evidence="13 14">
    <name type="scientific">Clostridium tetanomorphum</name>
    <dbReference type="NCBI Taxonomy" id="1553"/>
    <lineage>
        <taxon>Bacteria</taxon>
        <taxon>Bacillati</taxon>
        <taxon>Bacillota</taxon>
        <taxon>Clostridia</taxon>
        <taxon>Eubacteriales</taxon>
        <taxon>Clostridiaceae</taxon>
        <taxon>Clostridium</taxon>
    </lineage>
</organism>
<keyword evidence="14" id="KW-1185">Reference proteome</keyword>
<keyword evidence="7 11" id="KW-1133">Transmembrane helix</keyword>
<keyword evidence="3 11" id="KW-0812">Transmembrane</keyword>
<sequence length="73" mass="8358">MSLKKINNAFTYGHIPKNARLVVTTGILDILNEEEQKAVIAHELGHIKHYDFIVMMIVSLIPMILYDIYSNKS</sequence>
<keyword evidence="2 10" id="KW-0645">Protease</keyword>
<protein>
    <submittedName>
        <fullName evidence="13">M48 family metalloprotease</fullName>
    </submittedName>
</protein>
<evidence type="ECO:0000313" key="14">
    <source>
        <dbReference type="Proteomes" id="UP000563151"/>
    </source>
</evidence>
<evidence type="ECO:0000256" key="2">
    <source>
        <dbReference type="ARBA" id="ARBA00022670"/>
    </source>
</evidence>
<feature type="transmembrane region" description="Helical" evidence="11">
    <location>
        <begin position="52"/>
        <end position="69"/>
    </location>
</feature>
<comment type="caution">
    <text evidence="13">The sequence shown here is derived from an EMBL/GenBank/DDBJ whole genome shotgun (WGS) entry which is preliminary data.</text>
</comment>
<evidence type="ECO:0000256" key="7">
    <source>
        <dbReference type="ARBA" id="ARBA00022989"/>
    </source>
</evidence>
<dbReference type="PANTHER" id="PTHR43221:SF2">
    <property type="entry name" value="PROTEASE HTPX HOMOLOG"/>
    <property type="match status" value="1"/>
</dbReference>
<evidence type="ECO:0000256" key="10">
    <source>
        <dbReference type="RuleBase" id="RU003983"/>
    </source>
</evidence>
<dbReference type="InterPro" id="IPR050083">
    <property type="entry name" value="HtpX_protease"/>
</dbReference>